<dbReference type="InterPro" id="IPR029063">
    <property type="entry name" value="SAM-dependent_MTases_sf"/>
</dbReference>
<keyword evidence="3" id="KW-0328">Glycosyltransferase</keyword>
<keyword evidence="7" id="KW-1133">Transmembrane helix</keyword>
<dbReference type="GO" id="GO:0016758">
    <property type="term" value="F:hexosyltransferase activity"/>
    <property type="evidence" value="ECO:0007669"/>
    <property type="project" value="InterPro"/>
</dbReference>
<dbReference type="EMBL" id="CAJNNV010029680">
    <property type="protein sequence ID" value="CAE8629656.1"/>
    <property type="molecule type" value="Genomic_DNA"/>
</dbReference>
<evidence type="ECO:0000256" key="6">
    <source>
        <dbReference type="ARBA" id="ARBA00022968"/>
    </source>
</evidence>
<proteinExistence type="inferred from homology"/>
<comment type="subcellular location">
    <subcellularLocation>
        <location evidence="1">Golgi apparatus membrane</location>
        <topology evidence="1">Single-pass type II membrane protein</topology>
    </subcellularLocation>
</comment>
<keyword evidence="8" id="KW-0333">Golgi apparatus</keyword>
<evidence type="ECO:0000256" key="9">
    <source>
        <dbReference type="ARBA" id="ARBA00023136"/>
    </source>
</evidence>
<evidence type="ECO:0000256" key="2">
    <source>
        <dbReference type="ARBA" id="ARBA00008661"/>
    </source>
</evidence>
<accession>A0A813GWQ8</accession>
<evidence type="ECO:0000256" key="3">
    <source>
        <dbReference type="ARBA" id="ARBA00022676"/>
    </source>
</evidence>
<sequence>MIFDYVLVADDDSFINLPNALDLLNLLPKERVYVGNMIDTIPQRYDKEAGKIKLETSVSLYLGTPSKVPVFAHGMGFLISGDIAKLLADLGLSMKLRGNDDMLFGVWLRSIEYLYYLNYWPWFFDHEDFKGLFSRPCDVTAVVVHRMNAERWRTFDKQECHLCSPTLEPLDVQPGDEPPAPSSEKREPTDKGPKGLAVLGAGQEDQLQKCLSADKIGCSWPAPARAAAMKEELKNGEGACASRCLSEASGPNGTLPRNCPASLCFALCQPPGSDNSLCPSAPSRKRRVPTRGRPTLAICIFGSTWNDAQMRWHLRRSLESCSSQHLGVREGRVKHLFVMGSMPSKMDPLRAPAASELLRHRDIATIQLRNKSSESQSSYSQGWRLVEERFGGADFILFLDHRSFVNVPFILHKIIPELPTQSVIQGMMLDETFFGPCSLKDTGRCGYLMRRRAPTFPHGMGFLVSSDVAKFVSEMEARVPLRQADVPADVAFGMWVQTLEDVPLESDISHFHEFPDDSGISGEKVTELRRPLSGESTVVFPMSPEKWRQFFDAPTCTLTTGVFASSASQASMRASKATAGGSVVAQAKDEIDCWKGMGGRGEAWYLVCCDIGWAGCWGGDFTEALCCGSPPASPAREAGMPAETKVDGLDALGRFLGFDKEELQLLFFAMENATSFPTAPSASGPRFRCLTPTDCAKEAFARFYQGSWSAGFAPLRHPWQVDVQDHLFGLQIKLRTENDGGVPQGHEHTFERVQLANFFRRVQDRVRPEDMPASRRCLEWDSSAMGRHYFKKHCEVFDLVTYMGEGHTELREDPPGGRRNYFVDLHLADRVVPESSAGMVVCVQIFEHLRKPHVAMQQLFRLVDVGGYVVWSAPLFSEVHGAPQDYWRFTPSGAKVLAEDAGFEVLDLYSPGGLREVAGYLLGLTAPYWKKEAFLEDSASSWPLQVYMLLQKPKYA</sequence>
<dbReference type="Proteomes" id="UP000654075">
    <property type="component" value="Unassembled WGS sequence"/>
</dbReference>
<evidence type="ECO:0000313" key="12">
    <source>
        <dbReference type="Proteomes" id="UP000654075"/>
    </source>
</evidence>
<evidence type="ECO:0000256" key="4">
    <source>
        <dbReference type="ARBA" id="ARBA00022679"/>
    </source>
</evidence>
<dbReference type="Gene3D" id="3.40.50.150">
    <property type="entry name" value="Vaccinia Virus protein VP39"/>
    <property type="match status" value="1"/>
</dbReference>
<feature type="compositionally biased region" description="Basic and acidic residues" evidence="10">
    <location>
        <begin position="183"/>
        <end position="193"/>
    </location>
</feature>
<keyword evidence="5" id="KW-0812">Transmembrane</keyword>
<dbReference type="InterPro" id="IPR002659">
    <property type="entry name" value="Glyco_trans_31"/>
</dbReference>
<evidence type="ECO:0000313" key="11">
    <source>
        <dbReference type="EMBL" id="CAE8629656.1"/>
    </source>
</evidence>
<comment type="similarity">
    <text evidence="2">Belongs to the glycosyltransferase 31 family.</text>
</comment>
<dbReference type="Gene3D" id="3.90.550.50">
    <property type="match status" value="1"/>
</dbReference>
<name>A0A813GWQ8_POLGL</name>
<keyword evidence="12" id="KW-1185">Reference proteome</keyword>
<dbReference type="GO" id="GO:0000139">
    <property type="term" value="C:Golgi membrane"/>
    <property type="evidence" value="ECO:0007669"/>
    <property type="project" value="UniProtKB-SubCell"/>
</dbReference>
<keyword evidence="4" id="KW-0808">Transferase</keyword>
<evidence type="ECO:0000256" key="8">
    <source>
        <dbReference type="ARBA" id="ARBA00023034"/>
    </source>
</evidence>
<evidence type="ECO:0000256" key="1">
    <source>
        <dbReference type="ARBA" id="ARBA00004323"/>
    </source>
</evidence>
<evidence type="ECO:0000256" key="7">
    <source>
        <dbReference type="ARBA" id="ARBA00022989"/>
    </source>
</evidence>
<dbReference type="SUPFAM" id="SSF53335">
    <property type="entry name" value="S-adenosyl-L-methionine-dependent methyltransferases"/>
    <property type="match status" value="1"/>
</dbReference>
<evidence type="ECO:0000256" key="5">
    <source>
        <dbReference type="ARBA" id="ARBA00022692"/>
    </source>
</evidence>
<reference evidence="11" key="1">
    <citation type="submission" date="2021-02" db="EMBL/GenBank/DDBJ databases">
        <authorList>
            <person name="Dougan E. K."/>
            <person name="Rhodes N."/>
            <person name="Thang M."/>
            <person name="Chan C."/>
        </authorList>
    </citation>
    <scope>NUCLEOTIDE SEQUENCE</scope>
</reference>
<organism evidence="11 12">
    <name type="scientific">Polarella glacialis</name>
    <name type="common">Dinoflagellate</name>
    <dbReference type="NCBI Taxonomy" id="89957"/>
    <lineage>
        <taxon>Eukaryota</taxon>
        <taxon>Sar</taxon>
        <taxon>Alveolata</taxon>
        <taxon>Dinophyceae</taxon>
        <taxon>Suessiales</taxon>
        <taxon>Suessiaceae</taxon>
        <taxon>Polarella</taxon>
    </lineage>
</organism>
<protein>
    <submittedName>
        <fullName evidence="11">Uncharacterized protein</fullName>
    </submittedName>
</protein>
<dbReference type="OrthoDB" id="411696at2759"/>
<gene>
    <name evidence="11" type="ORF">PGLA1383_LOCUS46083</name>
</gene>
<keyword evidence="9" id="KW-0472">Membrane</keyword>
<dbReference type="PANTHER" id="PTHR11214:SF3">
    <property type="entry name" value="BETA-1,3-GALACTOSYLTRANSFERASE 6"/>
    <property type="match status" value="1"/>
</dbReference>
<dbReference type="AlphaFoldDB" id="A0A813GWQ8"/>
<evidence type="ECO:0000256" key="10">
    <source>
        <dbReference type="SAM" id="MobiDB-lite"/>
    </source>
</evidence>
<dbReference type="PANTHER" id="PTHR11214">
    <property type="entry name" value="BETA-1,3-N-ACETYLGLUCOSAMINYLTRANSFERASE"/>
    <property type="match status" value="1"/>
</dbReference>
<keyword evidence="6" id="KW-0735">Signal-anchor</keyword>
<dbReference type="Pfam" id="PF01762">
    <property type="entry name" value="Galactosyl_T"/>
    <property type="match status" value="1"/>
</dbReference>
<feature type="region of interest" description="Disordered" evidence="10">
    <location>
        <begin position="166"/>
        <end position="195"/>
    </location>
</feature>
<comment type="caution">
    <text evidence="11">The sequence shown here is derived from an EMBL/GenBank/DDBJ whole genome shotgun (WGS) entry which is preliminary data.</text>
</comment>